<dbReference type="AlphaFoldDB" id="A0A6A4I3C9"/>
<evidence type="ECO:0000256" key="2">
    <source>
        <dbReference type="PROSITE-ProRule" id="PRU00505"/>
    </source>
</evidence>
<feature type="domain" description="TEA" evidence="3">
    <location>
        <begin position="1"/>
        <end position="53"/>
    </location>
</feature>
<accession>A0A6A4I3C9</accession>
<evidence type="ECO:0000313" key="5">
    <source>
        <dbReference type="Proteomes" id="UP000799118"/>
    </source>
</evidence>
<dbReference type="Pfam" id="PF01285">
    <property type="entry name" value="TEA"/>
    <property type="match status" value="1"/>
</dbReference>
<protein>
    <recommendedName>
        <fullName evidence="3">TEA domain-containing protein</fullName>
    </recommendedName>
</protein>
<comment type="similarity">
    <text evidence="1">Belongs to the TEC1 family.</text>
</comment>
<sequence length="53" mass="6478">GLEKYRPQSVKNIQRLRRFPKRNCWISQYIKQRTGYDRTPKQVGSRLQQLRDS</sequence>
<dbReference type="InterPro" id="IPR038096">
    <property type="entry name" value="TEA/ATTS_sf"/>
</dbReference>
<feature type="non-terminal residue" evidence="4">
    <location>
        <position position="1"/>
    </location>
</feature>
<name>A0A6A4I3C9_9AGAR</name>
<feature type="non-terminal residue" evidence="4">
    <location>
        <position position="53"/>
    </location>
</feature>
<keyword evidence="5" id="KW-1185">Reference proteome</keyword>
<dbReference type="Gene3D" id="6.10.20.40">
    <property type="entry name" value="TEA/ATTS domain"/>
    <property type="match status" value="1"/>
</dbReference>
<feature type="DNA-binding region" description="TEA" evidence="2">
    <location>
        <begin position="1"/>
        <end position="53"/>
    </location>
</feature>
<evidence type="ECO:0000313" key="4">
    <source>
        <dbReference type="EMBL" id="KAE9405259.1"/>
    </source>
</evidence>
<dbReference type="GO" id="GO:0003700">
    <property type="term" value="F:DNA-binding transcription factor activity"/>
    <property type="evidence" value="ECO:0007669"/>
    <property type="project" value="InterPro"/>
</dbReference>
<evidence type="ECO:0000256" key="1">
    <source>
        <dbReference type="ARBA" id="ARBA00008421"/>
    </source>
</evidence>
<dbReference type="Proteomes" id="UP000799118">
    <property type="component" value="Unassembled WGS sequence"/>
</dbReference>
<proteinExistence type="inferred from homology"/>
<dbReference type="InterPro" id="IPR000818">
    <property type="entry name" value="TEA/ATTS_dom"/>
</dbReference>
<organism evidence="4 5">
    <name type="scientific">Gymnopus androsaceus JB14</name>
    <dbReference type="NCBI Taxonomy" id="1447944"/>
    <lineage>
        <taxon>Eukaryota</taxon>
        <taxon>Fungi</taxon>
        <taxon>Dikarya</taxon>
        <taxon>Basidiomycota</taxon>
        <taxon>Agaricomycotina</taxon>
        <taxon>Agaricomycetes</taxon>
        <taxon>Agaricomycetidae</taxon>
        <taxon>Agaricales</taxon>
        <taxon>Marasmiineae</taxon>
        <taxon>Omphalotaceae</taxon>
        <taxon>Gymnopus</taxon>
    </lineage>
</organism>
<dbReference type="OrthoDB" id="10006572at2759"/>
<gene>
    <name evidence="4" type="ORF">BT96DRAFT_748744</name>
</gene>
<dbReference type="EMBL" id="ML769410">
    <property type="protein sequence ID" value="KAE9405259.1"/>
    <property type="molecule type" value="Genomic_DNA"/>
</dbReference>
<reference evidence="4" key="1">
    <citation type="journal article" date="2019" name="Environ. Microbiol.">
        <title>Fungal ecological strategies reflected in gene transcription - a case study of two litter decomposers.</title>
        <authorList>
            <person name="Barbi F."/>
            <person name="Kohler A."/>
            <person name="Barry K."/>
            <person name="Baskaran P."/>
            <person name="Daum C."/>
            <person name="Fauchery L."/>
            <person name="Ihrmark K."/>
            <person name="Kuo A."/>
            <person name="LaButti K."/>
            <person name="Lipzen A."/>
            <person name="Morin E."/>
            <person name="Grigoriev I.V."/>
            <person name="Henrissat B."/>
            <person name="Lindahl B."/>
            <person name="Martin F."/>
        </authorList>
    </citation>
    <scope>NUCLEOTIDE SEQUENCE</scope>
    <source>
        <strain evidence="4">JB14</strain>
    </source>
</reference>
<dbReference type="PROSITE" id="PS51088">
    <property type="entry name" value="TEA_2"/>
    <property type="match status" value="1"/>
</dbReference>
<evidence type="ECO:0000259" key="3">
    <source>
        <dbReference type="PROSITE" id="PS51088"/>
    </source>
</evidence>